<gene>
    <name evidence="1" type="ORF">D0907_17530</name>
</gene>
<accession>A0AAD0S2S0</accession>
<protein>
    <submittedName>
        <fullName evidence="1">Uncharacterized protein</fullName>
    </submittedName>
</protein>
<dbReference type="RefSeq" id="WP_118844933.1">
    <property type="nucleotide sequence ID" value="NZ_CP032091.1"/>
</dbReference>
<keyword evidence="1" id="KW-0614">Plasmid</keyword>
<evidence type="ECO:0000313" key="2">
    <source>
        <dbReference type="Proteomes" id="UP000264605"/>
    </source>
</evidence>
<reference evidence="1 2" key="1">
    <citation type="submission" date="2018-08" db="EMBL/GenBank/DDBJ databases">
        <title>Draft genome sequence of Pseudoalteromonas donghaensis HJ51.</title>
        <authorList>
            <person name="Oh J."/>
            <person name="Roh D."/>
        </authorList>
    </citation>
    <scope>NUCLEOTIDE SEQUENCE [LARGE SCALE GENOMIC DNA]</scope>
    <source>
        <strain evidence="1 2">HJ51</strain>
        <plasmid evidence="1 2">unnamed1</plasmid>
    </source>
</reference>
<evidence type="ECO:0000313" key="1">
    <source>
        <dbReference type="EMBL" id="AXV67125.1"/>
    </source>
</evidence>
<dbReference type="Proteomes" id="UP000264605">
    <property type="component" value="Plasmid unnamed1"/>
</dbReference>
<dbReference type="GeneID" id="99507284"/>
<dbReference type="KEGG" id="pdj:D0907_17530"/>
<organism evidence="1 2">
    <name type="scientific">Pseudoalteromonas lipolytica</name>
    <dbReference type="NCBI Taxonomy" id="570156"/>
    <lineage>
        <taxon>Bacteria</taxon>
        <taxon>Pseudomonadati</taxon>
        <taxon>Pseudomonadota</taxon>
        <taxon>Gammaproteobacteria</taxon>
        <taxon>Alteromonadales</taxon>
        <taxon>Pseudoalteromonadaceae</taxon>
        <taxon>Pseudoalteromonas</taxon>
    </lineage>
</organism>
<dbReference type="AlphaFoldDB" id="A0AAD0S2S0"/>
<geneLocation type="plasmid" evidence="1 2">
    <name>unnamed1</name>
</geneLocation>
<dbReference type="EMBL" id="CP032091">
    <property type="protein sequence ID" value="AXV67125.1"/>
    <property type="molecule type" value="Genomic_DNA"/>
</dbReference>
<proteinExistence type="predicted"/>
<sequence length="168" mass="18946">MTHTTHISALGAPVIDDALAPWQNAIYNGNLAFESGELIIARDHYTQASGCAETLLTQFANLPLNPTVIDTLEHCIAAFVVATLNLADTFKVMQKPEQACSWLCYAHQRLSHLLMHPEQQVRTHVLHHHHKTYFELVKFAKMSSAFPTLINRINQLLAEHPHKTQLLH</sequence>
<name>A0AAD0S2S0_9GAMM</name>